<sequence length="139" mass="14977">HKGAQGELIFAPSIKEQGDTWDWSKKVEIRTDGTIKQATDTNWTTLKITGVENVPDRPLKYKKIGGLVTVMGSIRKTKNETIFATLPEGFRPPQDVAFSVVVVSGSTTAAEFTIQKGGGLFVNGVPANATCHLVGSYLV</sequence>
<organism evidence="1 2">
    <name type="scientific">Bacillus thuringiensis</name>
    <dbReference type="NCBI Taxonomy" id="1428"/>
    <lineage>
        <taxon>Bacteria</taxon>
        <taxon>Bacillati</taxon>
        <taxon>Bacillota</taxon>
        <taxon>Bacilli</taxon>
        <taxon>Bacillales</taxon>
        <taxon>Bacillaceae</taxon>
        <taxon>Bacillus</taxon>
        <taxon>Bacillus cereus group</taxon>
    </lineage>
</organism>
<proteinExistence type="predicted"/>
<protein>
    <submittedName>
        <fullName evidence="1">Uncharacterized protein</fullName>
    </submittedName>
</protein>
<feature type="non-terminal residue" evidence="1">
    <location>
        <position position="1"/>
    </location>
</feature>
<dbReference type="EMBL" id="NVNL01000034">
    <property type="protein sequence ID" value="PEA88274.1"/>
    <property type="molecule type" value="Genomic_DNA"/>
</dbReference>
<evidence type="ECO:0000313" key="2">
    <source>
        <dbReference type="Proteomes" id="UP000220702"/>
    </source>
</evidence>
<accession>A0A9X6TLI0</accession>
<gene>
    <name evidence="1" type="ORF">CON71_20590</name>
</gene>
<dbReference type="Proteomes" id="UP000220702">
    <property type="component" value="Unassembled WGS sequence"/>
</dbReference>
<reference evidence="1 2" key="1">
    <citation type="submission" date="2017-09" db="EMBL/GenBank/DDBJ databases">
        <title>Large-scale bioinformatics analysis of Bacillus genomes uncovers conserved roles of natural products in bacterial physiology.</title>
        <authorList>
            <consortium name="Agbiome Team Llc"/>
            <person name="Bleich R.M."/>
            <person name="Grubbs K.J."/>
            <person name="Santa Maria K.C."/>
            <person name="Allen S.E."/>
            <person name="Farag S."/>
            <person name="Shank E.A."/>
            <person name="Bowers A."/>
        </authorList>
    </citation>
    <scope>NUCLEOTIDE SEQUENCE [LARGE SCALE GENOMIC DNA]</scope>
    <source>
        <strain evidence="1 2">AFS089089</strain>
    </source>
</reference>
<dbReference type="AlphaFoldDB" id="A0A9X6TLI0"/>
<evidence type="ECO:0000313" key="1">
    <source>
        <dbReference type="EMBL" id="PEA88274.1"/>
    </source>
</evidence>
<comment type="caution">
    <text evidence="1">The sequence shown here is derived from an EMBL/GenBank/DDBJ whole genome shotgun (WGS) entry which is preliminary data.</text>
</comment>
<name>A0A9X6TLI0_BACTU</name>